<dbReference type="InterPro" id="IPR004099">
    <property type="entry name" value="Pyr_nucl-diS_OxRdtase_dimer"/>
</dbReference>
<dbReference type="PRINTS" id="PR00411">
    <property type="entry name" value="PNDRDTASEI"/>
</dbReference>
<dbReference type="Gene3D" id="3.50.50.60">
    <property type="entry name" value="FAD/NAD(P)-binding domain"/>
    <property type="match status" value="2"/>
</dbReference>
<name>D7CXH9_TRURR</name>
<dbReference type="InterPro" id="IPR023753">
    <property type="entry name" value="FAD/NAD-binding_dom"/>
</dbReference>
<reference evidence="10 11" key="2">
    <citation type="journal article" date="2011" name="Stand. Genomic Sci.">
        <title>Complete genome sequence of Truepera radiovictrix type strain (RQ-24).</title>
        <authorList>
            <person name="Ivanova N."/>
            <person name="Rohde C."/>
            <person name="Munk C."/>
            <person name="Nolan M."/>
            <person name="Lucas S."/>
            <person name="Del Rio T.G."/>
            <person name="Tice H."/>
            <person name="Deshpande S."/>
            <person name="Cheng J.F."/>
            <person name="Tapia R."/>
            <person name="Han C."/>
            <person name="Goodwin L."/>
            <person name="Pitluck S."/>
            <person name="Liolios K."/>
            <person name="Mavromatis K."/>
            <person name="Mikhailova N."/>
            <person name="Pati A."/>
            <person name="Chen A."/>
            <person name="Palaniappan K."/>
            <person name="Land M."/>
            <person name="Hauser L."/>
            <person name="Chang Y.J."/>
            <person name="Jeffries C.D."/>
            <person name="Brambilla E."/>
            <person name="Rohde M."/>
            <person name="Goker M."/>
            <person name="Tindall B.J."/>
            <person name="Woyke T."/>
            <person name="Bristow J."/>
            <person name="Eisen J.A."/>
            <person name="Markowitz V."/>
            <person name="Hugenholtz P."/>
            <person name="Kyrpides N.C."/>
            <person name="Klenk H.P."/>
            <person name="Lapidus A."/>
        </authorList>
    </citation>
    <scope>NUCLEOTIDE SEQUENCE [LARGE SCALE GENOMIC DNA]</scope>
    <source>
        <strain evidence="11">DSM 17093 / CIP 108686 / LMG 22925 / RQ-24</strain>
    </source>
</reference>
<dbReference type="SUPFAM" id="SSF55424">
    <property type="entry name" value="FAD/NAD-linked reductases, dimerisation (C-terminal) domain"/>
    <property type="match status" value="1"/>
</dbReference>
<dbReference type="GO" id="GO:0003955">
    <property type="term" value="F:NAD(P)H dehydrogenase (quinone) activity"/>
    <property type="evidence" value="ECO:0007669"/>
    <property type="project" value="TreeGrafter"/>
</dbReference>
<dbReference type="Proteomes" id="UP000000379">
    <property type="component" value="Chromosome"/>
</dbReference>
<proteinExistence type="inferred from homology"/>
<evidence type="ECO:0000256" key="2">
    <source>
        <dbReference type="ARBA" id="ARBA00022630"/>
    </source>
</evidence>
<gene>
    <name evidence="10" type="ordered locus">Trad_1459</name>
</gene>
<dbReference type="PANTHER" id="PTHR43014:SF2">
    <property type="entry name" value="MERCURIC REDUCTASE"/>
    <property type="match status" value="1"/>
</dbReference>
<dbReference type="FunFam" id="3.30.390.30:FF:000001">
    <property type="entry name" value="Dihydrolipoyl dehydrogenase"/>
    <property type="match status" value="1"/>
</dbReference>
<dbReference type="InterPro" id="IPR036188">
    <property type="entry name" value="FAD/NAD-bd_sf"/>
</dbReference>
<keyword evidence="6" id="KW-0547">Nucleotide-binding</keyword>
<accession>D7CXH9</accession>
<feature type="binding site" evidence="6">
    <location>
        <begin position="318"/>
        <end position="321"/>
    </location>
    <ligand>
        <name>FAD</name>
        <dbReference type="ChEBI" id="CHEBI:57692"/>
    </ligand>
</feature>
<evidence type="ECO:0000256" key="6">
    <source>
        <dbReference type="PIRSR" id="PIRSR000350-3"/>
    </source>
</evidence>
<evidence type="ECO:0000256" key="5">
    <source>
        <dbReference type="PIRSR" id="PIRSR000350-2"/>
    </source>
</evidence>
<dbReference type="PIRSF" id="PIRSF000350">
    <property type="entry name" value="Mercury_reductase_MerA"/>
    <property type="match status" value="1"/>
</dbReference>
<dbReference type="PANTHER" id="PTHR43014">
    <property type="entry name" value="MERCURIC REDUCTASE"/>
    <property type="match status" value="1"/>
</dbReference>
<dbReference type="InterPro" id="IPR016156">
    <property type="entry name" value="FAD/NAD-linked_Rdtase_dimer_sf"/>
</dbReference>
<evidence type="ECO:0000313" key="11">
    <source>
        <dbReference type="Proteomes" id="UP000000379"/>
    </source>
</evidence>
<evidence type="ECO:0000256" key="3">
    <source>
        <dbReference type="ARBA" id="ARBA00022827"/>
    </source>
</evidence>
<feature type="active site" description="Proton acceptor" evidence="5">
    <location>
        <position position="444"/>
    </location>
</feature>
<feature type="disulfide bond" description="Redox-active" evidence="7">
    <location>
        <begin position="43"/>
        <end position="48"/>
    </location>
</feature>
<evidence type="ECO:0000256" key="1">
    <source>
        <dbReference type="ARBA" id="ARBA00007532"/>
    </source>
</evidence>
<dbReference type="OrthoDB" id="230580at2"/>
<dbReference type="STRING" id="649638.Trad_1459"/>
<dbReference type="GO" id="GO:0050660">
    <property type="term" value="F:flavin adenine dinucleotide binding"/>
    <property type="evidence" value="ECO:0007669"/>
    <property type="project" value="TreeGrafter"/>
</dbReference>
<feature type="binding site" evidence="6">
    <location>
        <position position="271"/>
    </location>
    <ligand>
        <name>NAD(+)</name>
        <dbReference type="ChEBI" id="CHEBI:57540"/>
    </ligand>
</feature>
<dbReference type="PRINTS" id="PR00368">
    <property type="entry name" value="FADPNR"/>
</dbReference>
<feature type="binding site" evidence="6">
    <location>
        <position position="52"/>
    </location>
    <ligand>
        <name>FAD</name>
        <dbReference type="ChEBI" id="CHEBI:57692"/>
    </ligand>
</feature>
<dbReference type="Gene3D" id="3.30.390.30">
    <property type="match status" value="1"/>
</dbReference>
<protein>
    <submittedName>
        <fullName evidence="10">FAD-dependent pyridine nucleotide-disulfide oxidoreductase</fullName>
    </submittedName>
</protein>
<evidence type="ECO:0000313" key="10">
    <source>
        <dbReference type="EMBL" id="ADI14581.1"/>
    </source>
</evidence>
<evidence type="ECO:0000256" key="4">
    <source>
        <dbReference type="ARBA" id="ARBA00023002"/>
    </source>
</evidence>
<dbReference type="InterPro" id="IPR001100">
    <property type="entry name" value="Pyr_nuc-diS_OxRdtase"/>
</dbReference>
<dbReference type="eggNOG" id="COG1249">
    <property type="taxonomic scope" value="Bacteria"/>
</dbReference>
<dbReference type="KEGG" id="tra:Trad_1459"/>
<evidence type="ECO:0000256" key="7">
    <source>
        <dbReference type="PIRSR" id="PIRSR000350-4"/>
    </source>
</evidence>
<feature type="binding site" evidence="6">
    <location>
        <position position="207"/>
    </location>
    <ligand>
        <name>NAD(+)</name>
        <dbReference type="ChEBI" id="CHEBI:57540"/>
    </ligand>
</feature>
<dbReference type="Pfam" id="PF07992">
    <property type="entry name" value="Pyr_redox_2"/>
    <property type="match status" value="1"/>
</dbReference>
<keyword evidence="3 6" id="KW-0274">FAD</keyword>
<keyword evidence="4" id="KW-0560">Oxidoreductase</keyword>
<comment type="similarity">
    <text evidence="1">Belongs to the class-I pyridine nucleotide-disulfide oxidoreductase family.</text>
</comment>
<feature type="binding site" evidence="6">
    <location>
        <position position="312"/>
    </location>
    <ligand>
        <name>FAD</name>
        <dbReference type="ChEBI" id="CHEBI:57692"/>
    </ligand>
</feature>
<keyword evidence="6" id="KW-0520">NAD</keyword>
<dbReference type="Pfam" id="PF02852">
    <property type="entry name" value="Pyr_redox_dim"/>
    <property type="match status" value="1"/>
</dbReference>
<dbReference type="SUPFAM" id="SSF51905">
    <property type="entry name" value="FAD/NAD(P)-binding domain"/>
    <property type="match status" value="1"/>
</dbReference>
<dbReference type="HOGENOM" id="CLU_016755_1_2_0"/>
<dbReference type="AlphaFoldDB" id="D7CXH9"/>
<keyword evidence="11" id="KW-1185">Reference proteome</keyword>
<sequence length="460" mass="48575">MADVDFDVIIIGAGQASVPLARALAEAGREVALAERKHLGGSCVNFGCTPTKAVISSAKVAHLARRAADYGVHVGAVEVDLEAVLARAESILQSSRQSLRSTLDEAGVRLIEGSARLAGRHGEAFGVQVGGETLRAGAVVLNTGTRTAIPPIEGLEALVEGGRVLTAETWLAQRTVPKHLAVLGGSYIGLELGQFYRRMGSEVTIFETAERIAAREDEDVSRALQALLEGEGVRFHLGAQVERVSAQSEGLELHLEGGERVAASHLLIAAGRQPNTDALDLSSVGLEPDDGGFLEVDERLASKVAGIWVAGDIRGGPMFTHTAYDDFEVLASQLLGEGERTAERLVPYAMFTDPQLGRVGMSEREAREAGFEVRVATYDMKANGRARALGEEDGFVKVVVDARTQKLLGAAVLAAEGAELVHVFVALMNAGAPYTVLDRALHIHPTLSEATKSVVKGLGA</sequence>
<organism evidence="10 11">
    <name type="scientific">Truepera radiovictrix (strain DSM 17093 / CIP 108686 / LMG 22925 / RQ-24)</name>
    <dbReference type="NCBI Taxonomy" id="649638"/>
    <lineage>
        <taxon>Bacteria</taxon>
        <taxon>Thermotogati</taxon>
        <taxon>Deinococcota</taxon>
        <taxon>Deinococci</taxon>
        <taxon>Trueperales</taxon>
        <taxon>Trueperaceae</taxon>
        <taxon>Truepera</taxon>
    </lineage>
</organism>
<dbReference type="RefSeq" id="WP_013177949.1">
    <property type="nucleotide sequence ID" value="NC_014221.1"/>
</dbReference>
<reference evidence="11" key="1">
    <citation type="submission" date="2010-05" db="EMBL/GenBank/DDBJ databases">
        <title>The complete genome of Truepera radiovictris DSM 17093.</title>
        <authorList>
            <consortium name="US DOE Joint Genome Institute (JGI-PGF)"/>
            <person name="Lucas S."/>
            <person name="Copeland A."/>
            <person name="Lapidus A."/>
            <person name="Glavina del Rio T."/>
            <person name="Dalin E."/>
            <person name="Tice H."/>
            <person name="Bruce D."/>
            <person name="Goodwin L."/>
            <person name="Pitluck S."/>
            <person name="Kyrpides N."/>
            <person name="Mavromatis K."/>
            <person name="Ovchinnikova G."/>
            <person name="Munk A.C."/>
            <person name="Detter J.C."/>
            <person name="Han C."/>
            <person name="Tapia R."/>
            <person name="Land M."/>
            <person name="Hauser L."/>
            <person name="Markowitz V."/>
            <person name="Cheng J.-F."/>
            <person name="Hugenholtz P."/>
            <person name="Woyke T."/>
            <person name="Wu D."/>
            <person name="Tindall B."/>
            <person name="Pomrenke H.G."/>
            <person name="Brambilla E."/>
            <person name="Klenk H.-P."/>
            <person name="Eisen J.A."/>
        </authorList>
    </citation>
    <scope>NUCLEOTIDE SEQUENCE [LARGE SCALE GENOMIC DNA]</scope>
    <source>
        <strain evidence="11">DSM 17093 / CIP 108686 / LMG 22925 / RQ-24</strain>
    </source>
</reference>
<feature type="binding site" evidence="6">
    <location>
        <begin position="184"/>
        <end position="191"/>
    </location>
    <ligand>
        <name>NAD(+)</name>
        <dbReference type="ChEBI" id="CHEBI:57540"/>
    </ligand>
</feature>
<evidence type="ECO:0000259" key="8">
    <source>
        <dbReference type="Pfam" id="PF02852"/>
    </source>
</evidence>
<comment type="cofactor">
    <cofactor evidence="6">
        <name>FAD</name>
        <dbReference type="ChEBI" id="CHEBI:57692"/>
    </cofactor>
    <text evidence="6">Binds 1 FAD per subunit.</text>
</comment>
<dbReference type="EMBL" id="CP002049">
    <property type="protein sequence ID" value="ADI14581.1"/>
    <property type="molecule type" value="Genomic_DNA"/>
</dbReference>
<keyword evidence="2" id="KW-0285">Flavoprotein</keyword>
<feature type="domain" description="FAD/NAD(P)-binding" evidence="9">
    <location>
        <begin position="6"/>
        <end position="325"/>
    </location>
</feature>
<evidence type="ECO:0000259" key="9">
    <source>
        <dbReference type="Pfam" id="PF07992"/>
    </source>
</evidence>
<feature type="domain" description="Pyridine nucleotide-disulphide oxidoreductase dimerisation" evidence="8">
    <location>
        <begin position="346"/>
        <end position="452"/>
    </location>
</feature>